<feature type="chain" id="PRO_5008057871" evidence="1">
    <location>
        <begin position="20"/>
        <end position="271"/>
    </location>
</feature>
<dbReference type="RefSeq" id="XP_018034478.1">
    <property type="nucleotide sequence ID" value="XM_018183073.1"/>
</dbReference>
<accession>A0A177C8Y9</accession>
<keyword evidence="3" id="KW-1185">Reference proteome</keyword>
<dbReference type="GeneID" id="28766559"/>
<dbReference type="InParanoid" id="A0A177C8Y9"/>
<evidence type="ECO:0000256" key="1">
    <source>
        <dbReference type="SAM" id="SignalP"/>
    </source>
</evidence>
<dbReference type="Proteomes" id="UP000077069">
    <property type="component" value="Unassembled WGS sequence"/>
</dbReference>
<sequence length="271" mass="30730">MLIECIIAAVVALLPITLAAPTNITGALAVSSSLMHLEARDRICINCKNLCEHTRNLHEAYACTAVCHKRPGHESLHVHLDKVIDEHECLNSKERKNLALNLFRDQAEYINMMGKHEIKSFLRSHLDSYILHGADHSVYSASERIDAEFESFPSPPPGDGIRIDCGVMCNDTKTKSCADKHGLGAEYINYEGACANICPYRPDNQQHCIKTLNNDHVLALFLDFDPLNYKWKYSDCMERKGEERKKCFEKVIFGECPHFRAQEYPGAKYCR</sequence>
<feature type="signal peptide" evidence="1">
    <location>
        <begin position="1"/>
        <end position="19"/>
    </location>
</feature>
<organism evidence="2 3">
    <name type="scientific">Paraphaeosphaeria sporulosa</name>
    <dbReference type="NCBI Taxonomy" id="1460663"/>
    <lineage>
        <taxon>Eukaryota</taxon>
        <taxon>Fungi</taxon>
        <taxon>Dikarya</taxon>
        <taxon>Ascomycota</taxon>
        <taxon>Pezizomycotina</taxon>
        <taxon>Dothideomycetes</taxon>
        <taxon>Pleosporomycetidae</taxon>
        <taxon>Pleosporales</taxon>
        <taxon>Massarineae</taxon>
        <taxon>Didymosphaeriaceae</taxon>
        <taxon>Paraphaeosphaeria</taxon>
    </lineage>
</organism>
<keyword evidence="1" id="KW-0732">Signal</keyword>
<gene>
    <name evidence="2" type="ORF">CC84DRAFT_1219330</name>
</gene>
<evidence type="ECO:0000313" key="2">
    <source>
        <dbReference type="EMBL" id="OAG04113.1"/>
    </source>
</evidence>
<dbReference type="OrthoDB" id="10404501at2759"/>
<proteinExistence type="predicted"/>
<reference evidence="2 3" key="1">
    <citation type="submission" date="2016-05" db="EMBL/GenBank/DDBJ databases">
        <title>Comparative analysis of secretome profiles of manganese(II)-oxidizing ascomycete fungi.</title>
        <authorList>
            <consortium name="DOE Joint Genome Institute"/>
            <person name="Zeiner C.A."/>
            <person name="Purvine S.O."/>
            <person name="Zink E.M."/>
            <person name="Wu S."/>
            <person name="Pasa-Tolic L."/>
            <person name="Chaput D.L."/>
            <person name="Haridas S."/>
            <person name="Grigoriev I.V."/>
            <person name="Santelli C.M."/>
            <person name="Hansel C.M."/>
        </authorList>
    </citation>
    <scope>NUCLEOTIDE SEQUENCE [LARGE SCALE GENOMIC DNA]</scope>
    <source>
        <strain evidence="2 3">AP3s5-JAC2a</strain>
    </source>
</reference>
<dbReference type="AlphaFoldDB" id="A0A177C8Y9"/>
<dbReference type="EMBL" id="KV441554">
    <property type="protein sequence ID" value="OAG04113.1"/>
    <property type="molecule type" value="Genomic_DNA"/>
</dbReference>
<name>A0A177C8Y9_9PLEO</name>
<evidence type="ECO:0000313" key="3">
    <source>
        <dbReference type="Proteomes" id="UP000077069"/>
    </source>
</evidence>
<protein>
    <submittedName>
        <fullName evidence="2">Uncharacterized protein</fullName>
    </submittedName>
</protein>